<dbReference type="InterPro" id="IPR001790">
    <property type="entry name" value="Ribosomal_uL10"/>
</dbReference>
<comment type="caution">
    <text evidence="6">The sequence shown here is derived from an EMBL/GenBank/DDBJ whole genome shotgun (WGS) entry which is preliminary data.</text>
</comment>
<dbReference type="GO" id="GO:0005840">
    <property type="term" value="C:ribosome"/>
    <property type="evidence" value="ECO:0007669"/>
    <property type="project" value="UniProtKB-KW"/>
</dbReference>
<dbReference type="InterPro" id="IPR043141">
    <property type="entry name" value="Ribosomal_uL10-like_sf"/>
</dbReference>
<dbReference type="HAMAP" id="MF_00362">
    <property type="entry name" value="Ribosomal_uL10"/>
    <property type="match status" value="1"/>
</dbReference>
<reference evidence="6 7" key="1">
    <citation type="journal article" date="2016" name="Nat. Commun.">
        <title>Thousands of microbial genomes shed light on interconnected biogeochemical processes in an aquifer system.</title>
        <authorList>
            <person name="Anantharaman K."/>
            <person name="Brown C.T."/>
            <person name="Hug L.A."/>
            <person name="Sharon I."/>
            <person name="Castelle C.J."/>
            <person name="Probst A.J."/>
            <person name="Thomas B.C."/>
            <person name="Singh A."/>
            <person name="Wilkins M.J."/>
            <person name="Karaoz U."/>
            <person name="Brodie E.L."/>
            <person name="Williams K.H."/>
            <person name="Hubbard S.S."/>
            <person name="Banfield J.F."/>
        </authorList>
    </citation>
    <scope>NUCLEOTIDE SEQUENCE [LARGE SCALE GENOMIC DNA]</scope>
</reference>
<keyword evidence="3 5" id="KW-0687">Ribonucleoprotein</keyword>
<keyword evidence="5" id="KW-0699">rRNA-binding</keyword>
<accession>A0A1F5X374</accession>
<evidence type="ECO:0000256" key="3">
    <source>
        <dbReference type="ARBA" id="ARBA00023274"/>
    </source>
</evidence>
<dbReference type="AlphaFoldDB" id="A0A1F5X374"/>
<comment type="function">
    <text evidence="5">Forms part of the ribosomal stalk, playing a central role in the interaction of the ribosome with GTP-bound translation factors.</text>
</comment>
<sequence length="163" mass="18059">MPITKAKKASIIDEVNKLLDKASILVFVNFHGLSVAKERRLRSQLRKSDIKYKVAKKSLLKRVLDQAGFTEVPKLEGEIGLVAGYGEAIEPPQIIAKFIKAEKEGLKIIGGIYESKFVDDKIIKQLASIPTREVLLTQLAFILTQPVASFARALQEVSKKGQT</sequence>
<dbReference type="InterPro" id="IPR022973">
    <property type="entry name" value="Ribosomal_uL10_bac"/>
</dbReference>
<dbReference type="SUPFAM" id="SSF160369">
    <property type="entry name" value="Ribosomal protein L10-like"/>
    <property type="match status" value="1"/>
</dbReference>
<dbReference type="GO" id="GO:1990904">
    <property type="term" value="C:ribonucleoprotein complex"/>
    <property type="evidence" value="ECO:0007669"/>
    <property type="project" value="UniProtKB-KW"/>
</dbReference>
<dbReference type="Proteomes" id="UP000178684">
    <property type="component" value="Unassembled WGS sequence"/>
</dbReference>
<dbReference type="PANTHER" id="PTHR11560">
    <property type="entry name" value="39S RIBOSOMAL PROTEIN L10, MITOCHONDRIAL"/>
    <property type="match status" value="1"/>
</dbReference>
<dbReference type="EMBL" id="MFIE01000022">
    <property type="protein sequence ID" value="OGF82349.1"/>
    <property type="molecule type" value="Genomic_DNA"/>
</dbReference>
<dbReference type="GO" id="GO:0006412">
    <property type="term" value="P:translation"/>
    <property type="evidence" value="ECO:0007669"/>
    <property type="project" value="UniProtKB-UniRule"/>
</dbReference>
<evidence type="ECO:0000313" key="7">
    <source>
        <dbReference type="Proteomes" id="UP000178684"/>
    </source>
</evidence>
<dbReference type="NCBIfam" id="NF000955">
    <property type="entry name" value="PRK00099.1-1"/>
    <property type="match status" value="1"/>
</dbReference>
<comment type="similarity">
    <text evidence="1 5">Belongs to the universal ribosomal protein uL10 family.</text>
</comment>
<evidence type="ECO:0000256" key="4">
    <source>
        <dbReference type="ARBA" id="ARBA00035202"/>
    </source>
</evidence>
<protein>
    <recommendedName>
        <fullName evidence="4 5">Large ribosomal subunit protein uL10</fullName>
    </recommendedName>
</protein>
<organism evidence="6 7">
    <name type="scientific">Candidatus Giovannonibacteria bacterium RIFCSPLOWO2_01_FULL_46_13</name>
    <dbReference type="NCBI Taxonomy" id="1798352"/>
    <lineage>
        <taxon>Bacteria</taxon>
        <taxon>Candidatus Giovannoniibacteriota</taxon>
    </lineage>
</organism>
<evidence type="ECO:0000256" key="2">
    <source>
        <dbReference type="ARBA" id="ARBA00022980"/>
    </source>
</evidence>
<dbReference type="Gene3D" id="3.30.70.1730">
    <property type="match status" value="1"/>
</dbReference>
<comment type="subunit">
    <text evidence="5">Part of the ribosomal stalk of the 50S ribosomal subunit. The N-terminus interacts with L11 and the large rRNA to form the base of the stalk. The C-terminus forms an elongated spine to which L12 dimers bind in a sequential fashion forming a multimeric L10(L12)X complex.</text>
</comment>
<evidence type="ECO:0000313" key="6">
    <source>
        <dbReference type="EMBL" id="OGF82349.1"/>
    </source>
</evidence>
<dbReference type="InterPro" id="IPR047865">
    <property type="entry name" value="Ribosomal_uL10_bac_type"/>
</dbReference>
<name>A0A1F5X374_9BACT</name>
<keyword evidence="2 5" id="KW-0689">Ribosomal protein</keyword>
<proteinExistence type="inferred from homology"/>
<dbReference type="GO" id="GO:0070180">
    <property type="term" value="F:large ribosomal subunit rRNA binding"/>
    <property type="evidence" value="ECO:0007669"/>
    <property type="project" value="UniProtKB-UniRule"/>
</dbReference>
<evidence type="ECO:0000256" key="5">
    <source>
        <dbReference type="HAMAP-Rule" id="MF_00362"/>
    </source>
</evidence>
<evidence type="ECO:0000256" key="1">
    <source>
        <dbReference type="ARBA" id="ARBA00008889"/>
    </source>
</evidence>
<dbReference type="Gene3D" id="6.10.250.290">
    <property type="match status" value="1"/>
</dbReference>
<keyword evidence="5" id="KW-0694">RNA-binding</keyword>
<gene>
    <name evidence="5" type="primary">rplJ</name>
    <name evidence="6" type="ORF">A3B18_00130</name>
</gene>
<dbReference type="CDD" id="cd05797">
    <property type="entry name" value="Ribosomal_L10"/>
    <property type="match status" value="1"/>
</dbReference>
<dbReference type="Pfam" id="PF00466">
    <property type="entry name" value="Ribosomal_L10"/>
    <property type="match status" value="1"/>
</dbReference>